<dbReference type="InterPro" id="IPR023631">
    <property type="entry name" value="Amidase_dom"/>
</dbReference>
<dbReference type="InterPro" id="IPR000120">
    <property type="entry name" value="Amidase"/>
</dbReference>
<proteinExistence type="predicted"/>
<dbReference type="PANTHER" id="PTHR11895">
    <property type="entry name" value="TRANSAMIDASE"/>
    <property type="match status" value="1"/>
</dbReference>
<evidence type="ECO:0000313" key="2">
    <source>
        <dbReference type="EMBL" id="HEH35021.1"/>
    </source>
</evidence>
<protein>
    <submittedName>
        <fullName evidence="2">Amidase</fullName>
    </submittedName>
</protein>
<accession>A0A7J2TIX4</accession>
<reference evidence="2" key="1">
    <citation type="journal article" date="2020" name="mSystems">
        <title>Genome- and Community-Level Interaction Insights into Carbon Utilization and Element Cycling Functions of Hydrothermarchaeota in Hydrothermal Sediment.</title>
        <authorList>
            <person name="Zhou Z."/>
            <person name="Liu Y."/>
            <person name="Xu W."/>
            <person name="Pan J."/>
            <person name="Luo Z.H."/>
            <person name="Li M."/>
        </authorList>
    </citation>
    <scope>NUCLEOTIDE SEQUENCE [LARGE SCALE GENOMIC DNA]</scope>
    <source>
        <strain evidence="2">SpSt-26</strain>
    </source>
</reference>
<dbReference type="Pfam" id="PF01425">
    <property type="entry name" value="Amidase"/>
    <property type="match status" value="1"/>
</dbReference>
<gene>
    <name evidence="2" type="ORF">ENP88_02465</name>
</gene>
<dbReference type="EMBL" id="DSLA01000038">
    <property type="protein sequence ID" value="HEH35021.1"/>
    <property type="molecule type" value="Genomic_DNA"/>
</dbReference>
<dbReference type="Gene3D" id="3.90.1300.10">
    <property type="entry name" value="Amidase signature (AS) domain"/>
    <property type="match status" value="1"/>
</dbReference>
<feature type="domain" description="Amidase" evidence="1">
    <location>
        <begin position="20"/>
        <end position="433"/>
    </location>
</feature>
<sequence length="453" mass="50265">MDRAVDLVEKLRAGEIKAEELVEICLERIREINPKVNAFVTLNPKALEEAKEAKGKPLGGLPVAVKDNTDTKGIRTTYGSKLLENYVPSEDAVIVERLKRAGAVIIGKTNLPEFGLIAYTDNVLFGVTRNPWDLGKTVGGSSGGSAAAVISEMVPVATANDGGGSIRIPASFCGLYGLKPTFGRIPCYPSLPVFTSLVCEGFLTRFVEDTALMLDFVKGWDPRDPYSLPDDGISYLKALDEPIDNVKIAYSPDLGYATVDPEVEEIVRKAAFKLERFGEVEEVKINIPCMETELTMKVVLEFVTFISEKLEDWKKVAYPPYLAFLPMAEAFGYRDYIKIEEKKLELWKALRKVFEKYDFLITPTTAVKPFEIGKISPDEIAGKPTTPIGWMPFTYPFNFTGQPSASIPAGFSKDGLPIGMQITGRKYEDFRVLQISKAFQEISPWQSEKPKIK</sequence>
<dbReference type="InterPro" id="IPR036928">
    <property type="entry name" value="AS_sf"/>
</dbReference>
<dbReference type="AlphaFoldDB" id="A0A7J2TIX4"/>
<dbReference type="PANTHER" id="PTHR11895:SF7">
    <property type="entry name" value="GLUTAMYL-TRNA(GLN) AMIDOTRANSFERASE SUBUNIT A, MITOCHONDRIAL"/>
    <property type="match status" value="1"/>
</dbReference>
<name>A0A7J2TIX4_ARCFL</name>
<dbReference type="GO" id="GO:0003824">
    <property type="term" value="F:catalytic activity"/>
    <property type="evidence" value="ECO:0007669"/>
    <property type="project" value="InterPro"/>
</dbReference>
<comment type="caution">
    <text evidence="2">The sequence shown here is derived from an EMBL/GenBank/DDBJ whole genome shotgun (WGS) entry which is preliminary data.</text>
</comment>
<dbReference type="SUPFAM" id="SSF75304">
    <property type="entry name" value="Amidase signature (AS) enzymes"/>
    <property type="match status" value="1"/>
</dbReference>
<organism evidence="2">
    <name type="scientific">Archaeoglobus fulgidus</name>
    <dbReference type="NCBI Taxonomy" id="2234"/>
    <lineage>
        <taxon>Archaea</taxon>
        <taxon>Methanobacteriati</taxon>
        <taxon>Methanobacteriota</taxon>
        <taxon>Archaeoglobi</taxon>
        <taxon>Archaeoglobales</taxon>
        <taxon>Archaeoglobaceae</taxon>
        <taxon>Archaeoglobus</taxon>
    </lineage>
</organism>
<evidence type="ECO:0000259" key="1">
    <source>
        <dbReference type="Pfam" id="PF01425"/>
    </source>
</evidence>